<dbReference type="CDD" id="cd08422">
    <property type="entry name" value="PBP2_CrgA_like"/>
    <property type="match status" value="1"/>
</dbReference>
<dbReference type="EMBL" id="FOQU01000006">
    <property type="protein sequence ID" value="SFJ29496.1"/>
    <property type="molecule type" value="Genomic_DNA"/>
</dbReference>
<dbReference type="GO" id="GO:0003700">
    <property type="term" value="F:DNA-binding transcription factor activity"/>
    <property type="evidence" value="ECO:0007669"/>
    <property type="project" value="InterPro"/>
</dbReference>
<dbReference type="InterPro" id="IPR000847">
    <property type="entry name" value="LysR_HTH_N"/>
</dbReference>
<proteinExistence type="inferred from homology"/>
<dbReference type="InterPro" id="IPR058163">
    <property type="entry name" value="LysR-type_TF_proteobact-type"/>
</dbReference>
<dbReference type="Gene3D" id="1.10.10.10">
    <property type="entry name" value="Winged helix-like DNA-binding domain superfamily/Winged helix DNA-binding domain"/>
    <property type="match status" value="1"/>
</dbReference>
<dbReference type="SUPFAM" id="SSF46785">
    <property type="entry name" value="Winged helix' DNA-binding domain"/>
    <property type="match status" value="1"/>
</dbReference>
<evidence type="ECO:0000256" key="1">
    <source>
        <dbReference type="ARBA" id="ARBA00009437"/>
    </source>
</evidence>
<dbReference type="Proteomes" id="UP000199548">
    <property type="component" value="Unassembled WGS sequence"/>
</dbReference>
<protein>
    <submittedName>
        <fullName evidence="6">LysR family transcriptional regulator, transcriptional activator AphB</fullName>
    </submittedName>
</protein>
<name>A0A1I3Q8R5_9BURK</name>
<dbReference type="Pfam" id="PF00126">
    <property type="entry name" value="HTH_1"/>
    <property type="match status" value="1"/>
</dbReference>
<accession>A0A1I3Q8R5</accession>
<dbReference type="GO" id="GO:0006351">
    <property type="term" value="P:DNA-templated transcription"/>
    <property type="evidence" value="ECO:0007669"/>
    <property type="project" value="TreeGrafter"/>
</dbReference>
<comment type="similarity">
    <text evidence="1">Belongs to the LysR transcriptional regulatory family.</text>
</comment>
<keyword evidence="7" id="KW-1185">Reference proteome</keyword>
<organism evidence="6 7">
    <name type="scientific">Paraburkholderia megapolitana</name>
    <dbReference type="NCBI Taxonomy" id="420953"/>
    <lineage>
        <taxon>Bacteria</taxon>
        <taxon>Pseudomonadati</taxon>
        <taxon>Pseudomonadota</taxon>
        <taxon>Betaproteobacteria</taxon>
        <taxon>Burkholderiales</taxon>
        <taxon>Burkholderiaceae</taxon>
        <taxon>Paraburkholderia</taxon>
    </lineage>
</organism>
<dbReference type="AlphaFoldDB" id="A0A1I3Q8R5"/>
<evidence type="ECO:0000256" key="3">
    <source>
        <dbReference type="ARBA" id="ARBA00023125"/>
    </source>
</evidence>
<keyword evidence="3" id="KW-0238">DNA-binding</keyword>
<dbReference type="SUPFAM" id="SSF53850">
    <property type="entry name" value="Periplasmic binding protein-like II"/>
    <property type="match status" value="1"/>
</dbReference>
<dbReference type="PANTHER" id="PTHR30537">
    <property type="entry name" value="HTH-TYPE TRANSCRIPTIONAL REGULATOR"/>
    <property type="match status" value="1"/>
</dbReference>
<evidence type="ECO:0000259" key="5">
    <source>
        <dbReference type="PROSITE" id="PS50931"/>
    </source>
</evidence>
<dbReference type="InterPro" id="IPR005119">
    <property type="entry name" value="LysR_subst-bd"/>
</dbReference>
<keyword evidence="2" id="KW-0805">Transcription regulation</keyword>
<dbReference type="RefSeq" id="WP_091015326.1">
    <property type="nucleotide sequence ID" value="NZ_CP041743.1"/>
</dbReference>
<dbReference type="PROSITE" id="PS50931">
    <property type="entry name" value="HTH_LYSR"/>
    <property type="match status" value="1"/>
</dbReference>
<dbReference type="FunFam" id="1.10.10.10:FF:000001">
    <property type="entry name" value="LysR family transcriptional regulator"/>
    <property type="match status" value="1"/>
</dbReference>
<evidence type="ECO:0000313" key="7">
    <source>
        <dbReference type="Proteomes" id="UP000199548"/>
    </source>
</evidence>
<dbReference type="InterPro" id="IPR036390">
    <property type="entry name" value="WH_DNA-bd_sf"/>
</dbReference>
<dbReference type="Gene3D" id="3.40.190.290">
    <property type="match status" value="1"/>
</dbReference>
<dbReference type="PANTHER" id="PTHR30537:SF5">
    <property type="entry name" value="HTH-TYPE TRANSCRIPTIONAL ACTIVATOR TTDR-RELATED"/>
    <property type="match status" value="1"/>
</dbReference>
<keyword evidence="4" id="KW-0804">Transcription</keyword>
<feature type="domain" description="HTH lysR-type" evidence="5">
    <location>
        <begin position="2"/>
        <end position="59"/>
    </location>
</feature>
<evidence type="ECO:0000313" key="6">
    <source>
        <dbReference type="EMBL" id="SFJ29496.1"/>
    </source>
</evidence>
<dbReference type="Pfam" id="PF03466">
    <property type="entry name" value="LysR_substrate"/>
    <property type="match status" value="1"/>
</dbReference>
<reference evidence="6 7" key="1">
    <citation type="submission" date="2016-10" db="EMBL/GenBank/DDBJ databases">
        <authorList>
            <person name="de Groot N.N."/>
        </authorList>
    </citation>
    <scope>NUCLEOTIDE SEQUENCE [LARGE SCALE GENOMIC DNA]</scope>
    <source>
        <strain evidence="6 7">LMG 23650</strain>
    </source>
</reference>
<dbReference type="OrthoDB" id="116299at2"/>
<evidence type="ECO:0000256" key="2">
    <source>
        <dbReference type="ARBA" id="ARBA00023015"/>
    </source>
</evidence>
<sequence length="311" mass="33966">MVDLNDIALFVQVVRAGSFAEAARRVGIPANTASRRVQELERDLGIRLLQRSTRRLTLTDAGQTFFTRCVDQIEALTQSALDLAEGSEVPRGKVRVAAVADFLNWFSVAFVAEFLATYPKVQLEFVLSDMRADLLGEGIDIAFRAGKEIEPHVVARQMGWGHYTLVASPAYIDARGIPDSPAALSKHDCITWPTGPSGFVTWQLEGPEGEVEISVTGRFHANNAQAHINAALAGLGIALVPTAMAIAQIDSGRLQRVLPEFDLRVGFYAVYLSRRQLPRAVSTFIDFVIKKMLDQGMIPPLPVAGQGSEQH</sequence>
<dbReference type="STRING" id="420953.SAMN05192543_106236"/>
<dbReference type="GO" id="GO:0043565">
    <property type="term" value="F:sequence-specific DNA binding"/>
    <property type="evidence" value="ECO:0007669"/>
    <property type="project" value="TreeGrafter"/>
</dbReference>
<evidence type="ECO:0000256" key="4">
    <source>
        <dbReference type="ARBA" id="ARBA00023163"/>
    </source>
</evidence>
<dbReference type="InterPro" id="IPR036388">
    <property type="entry name" value="WH-like_DNA-bd_sf"/>
</dbReference>
<gene>
    <name evidence="6" type="ORF">SAMN05192543_106236</name>
</gene>